<dbReference type="PANTHER" id="PTHR11203:SF52">
    <property type="entry name" value="MRNA 3-END PROCESSING FACTOR"/>
    <property type="match status" value="1"/>
</dbReference>
<sequence>MYLTVKLRILGGGREVGRAAYLLEGKEKVLFDYGVNFDEKDIPQLPLHVRPVDLDAVVISHAHLDHVGAAPYLFITGKPRIYSTRPTLDIARLLTIDFLKLNAAVIEYDMLEFEKMYSSTVFVDYQESVEHGFKLVFSNAGHILGSTMIYLETSTGEKILYTGDVNNISTWTLSGADFLPVGVDTLIMESTYGGRNHPKRHLVEKRFVETVEEVVDKGGTVLIPAFSVGRSQELMTLLASELPYVDIYIDGMVKDISEIYLKHRKFLRDPALFMKTVENINFVTKASERKKLVNKPCVIIASAGMLKGGPSVYYLKKIAENPRNAVLLVSYQAPASNGHKLLEEGRLPELELNEVKARVEWYDFSSHAGRDGLAEIAEKYKASLKNIILIHGGDDDQEVLRKELSERLGGDVNIIVPKTGDEIVLTR</sequence>
<dbReference type="AlphaFoldDB" id="A0A7C2BK44"/>
<dbReference type="EMBL" id="DSJT01000002">
    <property type="protein sequence ID" value="HEF86716.1"/>
    <property type="molecule type" value="Genomic_DNA"/>
</dbReference>
<comment type="caution">
    <text evidence="4">The sequence shown here is derived from an EMBL/GenBank/DDBJ whole genome shotgun (WGS) entry which is preliminary data.</text>
</comment>
<dbReference type="Gene3D" id="3.40.50.10890">
    <property type="match status" value="1"/>
</dbReference>
<organism evidence="4">
    <name type="scientific">Thermosphaera aggregans</name>
    <dbReference type="NCBI Taxonomy" id="54254"/>
    <lineage>
        <taxon>Archaea</taxon>
        <taxon>Thermoproteota</taxon>
        <taxon>Thermoprotei</taxon>
        <taxon>Desulfurococcales</taxon>
        <taxon>Desulfurococcaceae</taxon>
        <taxon>Thermosphaera</taxon>
    </lineage>
</organism>
<protein>
    <submittedName>
        <fullName evidence="4">MBL fold metallo-hydrolase</fullName>
    </submittedName>
</protein>
<name>A0A7C2BK44_9CREN</name>
<dbReference type="Gene3D" id="3.60.15.10">
    <property type="entry name" value="Ribonuclease Z/Hydroxyacylglutathione hydrolase-like"/>
    <property type="match status" value="1"/>
</dbReference>
<feature type="domain" description="Beta-Casp" evidence="3">
    <location>
        <begin position="231"/>
        <end position="341"/>
    </location>
</feature>
<gene>
    <name evidence="4" type="ORF">ENP55_00065</name>
</gene>
<evidence type="ECO:0000259" key="2">
    <source>
        <dbReference type="SMART" id="SM00849"/>
    </source>
</evidence>
<dbReference type="SMART" id="SM00849">
    <property type="entry name" value="Lactamase_B"/>
    <property type="match status" value="1"/>
</dbReference>
<dbReference type="Pfam" id="PF10996">
    <property type="entry name" value="Beta-Casp"/>
    <property type="match status" value="1"/>
</dbReference>
<dbReference type="Pfam" id="PF07521">
    <property type="entry name" value="RMMBL"/>
    <property type="match status" value="1"/>
</dbReference>
<reference evidence="4" key="1">
    <citation type="journal article" date="2020" name="mSystems">
        <title>Genome- and Community-Level Interaction Insights into Carbon Utilization and Element Cycling Functions of Hydrothermarchaeota in Hydrothermal Sediment.</title>
        <authorList>
            <person name="Zhou Z."/>
            <person name="Liu Y."/>
            <person name="Xu W."/>
            <person name="Pan J."/>
            <person name="Luo Z.H."/>
            <person name="Li M."/>
        </authorList>
    </citation>
    <scope>NUCLEOTIDE SEQUENCE [LARGE SCALE GENOMIC DNA]</scope>
    <source>
        <strain evidence="4">SpSt-23</strain>
    </source>
</reference>
<evidence type="ECO:0000259" key="3">
    <source>
        <dbReference type="SMART" id="SM01027"/>
    </source>
</evidence>
<dbReference type="InterPro" id="IPR022712">
    <property type="entry name" value="Beta_Casp"/>
</dbReference>
<dbReference type="InterPro" id="IPR001279">
    <property type="entry name" value="Metallo-B-lactamas"/>
</dbReference>
<dbReference type="PANTHER" id="PTHR11203">
    <property type="entry name" value="CLEAVAGE AND POLYADENYLATION SPECIFICITY FACTOR FAMILY MEMBER"/>
    <property type="match status" value="1"/>
</dbReference>
<dbReference type="CDD" id="cd16295">
    <property type="entry name" value="TTHA0252-CPSF-like_MBL-fold"/>
    <property type="match status" value="1"/>
</dbReference>
<dbReference type="GO" id="GO:0016787">
    <property type="term" value="F:hydrolase activity"/>
    <property type="evidence" value="ECO:0007669"/>
    <property type="project" value="UniProtKB-KW"/>
</dbReference>
<dbReference type="GO" id="GO:0004521">
    <property type="term" value="F:RNA endonuclease activity"/>
    <property type="evidence" value="ECO:0007669"/>
    <property type="project" value="TreeGrafter"/>
</dbReference>
<accession>A0A7C2BK44</accession>
<dbReference type="Pfam" id="PF16661">
    <property type="entry name" value="Lactamase_B_6"/>
    <property type="match status" value="1"/>
</dbReference>
<keyword evidence="1 4" id="KW-0378">Hydrolase</keyword>
<dbReference type="InterPro" id="IPR036866">
    <property type="entry name" value="RibonucZ/Hydroxyglut_hydro"/>
</dbReference>
<proteinExistence type="predicted"/>
<dbReference type="SMART" id="SM01027">
    <property type="entry name" value="Beta-Casp"/>
    <property type="match status" value="1"/>
</dbReference>
<dbReference type="SUPFAM" id="SSF56281">
    <property type="entry name" value="Metallo-hydrolase/oxidoreductase"/>
    <property type="match status" value="1"/>
</dbReference>
<feature type="domain" description="Metallo-beta-lactamase" evidence="2">
    <location>
        <begin position="17"/>
        <end position="211"/>
    </location>
</feature>
<evidence type="ECO:0000256" key="1">
    <source>
        <dbReference type="ARBA" id="ARBA00022801"/>
    </source>
</evidence>
<dbReference type="InterPro" id="IPR050698">
    <property type="entry name" value="MBL"/>
</dbReference>
<dbReference type="InterPro" id="IPR011108">
    <property type="entry name" value="RMMBL"/>
</dbReference>
<evidence type="ECO:0000313" key="4">
    <source>
        <dbReference type="EMBL" id="HEF86716.1"/>
    </source>
</evidence>